<sequence length="279" mass="30465">MVIIFDGRVFAESKKKLLRSKVDNLLKHGVTPALVSIYSDRDPGSVLYTRIKVKAAEEIGAKFFAVAVAEKEIAKIIKIVKSFNTDPKIYGLMVQHPSHKEDVISYNWVKIIGAINPKKDVDGLTEKSPYTSATVKAVLTILDYAEKVLKIDLKGKKFVVIGDRGMVGRPLITELVGMRYEVRGCNSETKNMGQVTQNADILISAAGKPGLIKKDMVKEDVVIIDVGSPRGDVDPEVARRVKFITPVPGGVGPVTVVCLLENLVEACYTTRDTHLSGSS</sequence>
<proteinExistence type="inferred from homology"/>
<keyword evidence="4 9" id="KW-0378">Hydrolase</keyword>
<reference evidence="12 13" key="1">
    <citation type="journal article" date="2016" name="Nat. Commun.">
        <title>Thousands of microbial genomes shed light on interconnected biogeochemical processes in an aquifer system.</title>
        <authorList>
            <person name="Anantharaman K."/>
            <person name="Brown C.T."/>
            <person name="Hug L.A."/>
            <person name="Sharon I."/>
            <person name="Castelle C.J."/>
            <person name="Probst A.J."/>
            <person name="Thomas B.C."/>
            <person name="Singh A."/>
            <person name="Wilkins M.J."/>
            <person name="Karaoz U."/>
            <person name="Brodie E.L."/>
            <person name="Williams K.H."/>
            <person name="Hubbard S.S."/>
            <person name="Banfield J.F."/>
        </authorList>
    </citation>
    <scope>NUCLEOTIDE SEQUENCE [LARGE SCALE GENOMIC DNA]</scope>
</reference>
<dbReference type="SUPFAM" id="SSF53223">
    <property type="entry name" value="Aminoacid dehydrogenase-like, N-terminal domain"/>
    <property type="match status" value="1"/>
</dbReference>
<evidence type="ECO:0000256" key="4">
    <source>
        <dbReference type="ARBA" id="ARBA00022801"/>
    </source>
</evidence>
<dbReference type="Gene3D" id="3.40.50.720">
    <property type="entry name" value="NAD(P)-binding Rossmann-like Domain"/>
    <property type="match status" value="1"/>
</dbReference>
<dbReference type="GO" id="GO:0005829">
    <property type="term" value="C:cytosol"/>
    <property type="evidence" value="ECO:0007669"/>
    <property type="project" value="TreeGrafter"/>
</dbReference>
<dbReference type="GO" id="GO:0035999">
    <property type="term" value="P:tetrahydrofolate interconversion"/>
    <property type="evidence" value="ECO:0007669"/>
    <property type="project" value="UniProtKB-UniRule"/>
</dbReference>
<evidence type="ECO:0000256" key="3">
    <source>
        <dbReference type="ARBA" id="ARBA00022755"/>
    </source>
</evidence>
<comment type="catalytic activity">
    <reaction evidence="9">
        <text>(6R)-5,10-methylene-5,6,7,8-tetrahydrofolate + NADP(+) = (6R)-5,10-methenyltetrahydrofolate + NADPH</text>
        <dbReference type="Rhea" id="RHEA:22812"/>
        <dbReference type="ChEBI" id="CHEBI:15636"/>
        <dbReference type="ChEBI" id="CHEBI:57455"/>
        <dbReference type="ChEBI" id="CHEBI:57783"/>
        <dbReference type="ChEBI" id="CHEBI:58349"/>
        <dbReference type="EC" id="1.5.1.5"/>
    </reaction>
</comment>
<keyword evidence="3 9" id="KW-0658">Purine biosynthesis</keyword>
<evidence type="ECO:0000256" key="9">
    <source>
        <dbReference type="HAMAP-Rule" id="MF_01576"/>
    </source>
</evidence>
<dbReference type="SUPFAM" id="SSF51735">
    <property type="entry name" value="NAD(P)-binding Rossmann-fold domains"/>
    <property type="match status" value="1"/>
</dbReference>
<dbReference type="UniPathway" id="UPA00193"/>
<evidence type="ECO:0000256" key="6">
    <source>
        <dbReference type="ARBA" id="ARBA00023002"/>
    </source>
</evidence>
<dbReference type="AlphaFoldDB" id="A0A1F8AUU7"/>
<accession>A0A1F8AUU7</accession>
<evidence type="ECO:0000313" key="13">
    <source>
        <dbReference type="Proteomes" id="UP000178603"/>
    </source>
</evidence>
<comment type="catalytic activity">
    <reaction evidence="9">
        <text>(6R)-5,10-methenyltetrahydrofolate + H2O = (6R)-10-formyltetrahydrofolate + H(+)</text>
        <dbReference type="Rhea" id="RHEA:23700"/>
        <dbReference type="ChEBI" id="CHEBI:15377"/>
        <dbReference type="ChEBI" id="CHEBI:15378"/>
        <dbReference type="ChEBI" id="CHEBI:57455"/>
        <dbReference type="ChEBI" id="CHEBI:195366"/>
        <dbReference type="EC" id="3.5.4.9"/>
    </reaction>
</comment>
<dbReference type="Proteomes" id="UP000178603">
    <property type="component" value="Unassembled WGS sequence"/>
</dbReference>
<organism evidence="12 13">
    <name type="scientific">Candidatus Woesebacteria bacterium RIFCSPHIGHO2_12_FULL_41_24</name>
    <dbReference type="NCBI Taxonomy" id="1802510"/>
    <lineage>
        <taxon>Bacteria</taxon>
        <taxon>Candidatus Woeseibacteriota</taxon>
    </lineage>
</organism>
<dbReference type="Pfam" id="PF02882">
    <property type="entry name" value="THF_DHG_CYH_C"/>
    <property type="match status" value="1"/>
</dbReference>
<keyword evidence="7 9" id="KW-0486">Methionine biosynthesis</keyword>
<comment type="pathway">
    <text evidence="1 9">One-carbon metabolism; tetrahydrofolate interconversion.</text>
</comment>
<evidence type="ECO:0000256" key="5">
    <source>
        <dbReference type="ARBA" id="ARBA00022857"/>
    </source>
</evidence>
<dbReference type="GO" id="GO:0004488">
    <property type="term" value="F:methylenetetrahydrofolate dehydrogenase (NADP+) activity"/>
    <property type="evidence" value="ECO:0007669"/>
    <property type="project" value="UniProtKB-UniRule"/>
</dbReference>
<evidence type="ECO:0000259" key="10">
    <source>
        <dbReference type="Pfam" id="PF00763"/>
    </source>
</evidence>
<comment type="caution">
    <text evidence="9">Lacks conserved residue(s) required for the propagation of feature annotation.</text>
</comment>
<dbReference type="EC" id="3.5.4.9" evidence="9"/>
<name>A0A1F8AUU7_9BACT</name>
<comment type="subunit">
    <text evidence="9">Homodimer.</text>
</comment>
<dbReference type="InterPro" id="IPR036291">
    <property type="entry name" value="NAD(P)-bd_dom_sf"/>
</dbReference>
<dbReference type="InterPro" id="IPR000672">
    <property type="entry name" value="THF_DH/CycHdrlase"/>
</dbReference>
<feature type="domain" description="Tetrahydrofolate dehydrogenase/cyclohydrolase catalytic" evidence="10">
    <location>
        <begin position="6"/>
        <end position="122"/>
    </location>
</feature>
<evidence type="ECO:0000256" key="7">
    <source>
        <dbReference type="ARBA" id="ARBA00023167"/>
    </source>
</evidence>
<gene>
    <name evidence="9" type="primary">folD</name>
    <name evidence="12" type="ORF">A3E44_01180</name>
</gene>
<dbReference type="GO" id="GO:0004477">
    <property type="term" value="F:methenyltetrahydrofolate cyclohydrolase activity"/>
    <property type="evidence" value="ECO:0007669"/>
    <property type="project" value="UniProtKB-UniRule"/>
</dbReference>
<dbReference type="Gene3D" id="3.40.50.10860">
    <property type="entry name" value="Leucine Dehydrogenase, chain A, domain 1"/>
    <property type="match status" value="1"/>
</dbReference>
<dbReference type="GO" id="GO:0006164">
    <property type="term" value="P:purine nucleotide biosynthetic process"/>
    <property type="evidence" value="ECO:0007669"/>
    <property type="project" value="UniProtKB-KW"/>
</dbReference>
<dbReference type="HAMAP" id="MF_01576">
    <property type="entry name" value="THF_DHG_CYH"/>
    <property type="match status" value="1"/>
</dbReference>
<dbReference type="InterPro" id="IPR046346">
    <property type="entry name" value="Aminoacid_DH-like_N_sf"/>
</dbReference>
<feature type="domain" description="Tetrahydrofolate dehydrogenase/cyclohydrolase NAD(P)-binding" evidence="11">
    <location>
        <begin position="133"/>
        <end position="267"/>
    </location>
</feature>
<dbReference type="PANTHER" id="PTHR48099:SF5">
    <property type="entry name" value="C-1-TETRAHYDROFOLATE SYNTHASE, CYTOPLASMIC"/>
    <property type="match status" value="1"/>
</dbReference>
<dbReference type="Pfam" id="PF00763">
    <property type="entry name" value="THF_DHG_CYH"/>
    <property type="match status" value="1"/>
</dbReference>
<dbReference type="GO" id="GO:0009086">
    <property type="term" value="P:methionine biosynthetic process"/>
    <property type="evidence" value="ECO:0007669"/>
    <property type="project" value="UniProtKB-KW"/>
</dbReference>
<comment type="function">
    <text evidence="9">Catalyzes the oxidation of 5,10-methylenetetrahydrofolate to 5,10-methenyltetrahydrofolate and then the hydrolysis of 5,10-methenyltetrahydrofolate to 10-formyltetrahydrofolate.</text>
</comment>
<dbReference type="EMBL" id="MGGW01000002">
    <property type="protein sequence ID" value="OGM55517.1"/>
    <property type="molecule type" value="Genomic_DNA"/>
</dbReference>
<protein>
    <recommendedName>
        <fullName evidence="9">Bifunctional protein FolD</fullName>
    </recommendedName>
    <domain>
        <recommendedName>
            <fullName evidence="9">Methylenetetrahydrofolate dehydrogenase</fullName>
            <ecNumber evidence="9">1.5.1.5</ecNumber>
        </recommendedName>
    </domain>
    <domain>
        <recommendedName>
            <fullName evidence="9">Methenyltetrahydrofolate cyclohydrolase</fullName>
            <ecNumber evidence="9">3.5.4.9</ecNumber>
        </recommendedName>
    </domain>
</protein>
<keyword evidence="2 9" id="KW-0554">One-carbon metabolism</keyword>
<evidence type="ECO:0000256" key="8">
    <source>
        <dbReference type="ARBA" id="ARBA00023268"/>
    </source>
</evidence>
<dbReference type="InterPro" id="IPR020631">
    <property type="entry name" value="THF_DH/CycHdrlase_NAD-bd_dom"/>
</dbReference>
<keyword evidence="5 9" id="KW-0521">NADP</keyword>
<dbReference type="PANTHER" id="PTHR48099">
    <property type="entry name" value="C-1-TETRAHYDROFOLATE SYNTHASE, CYTOPLASMIC-RELATED"/>
    <property type="match status" value="1"/>
</dbReference>
<keyword evidence="9" id="KW-0368">Histidine biosynthesis</keyword>
<evidence type="ECO:0000313" key="12">
    <source>
        <dbReference type="EMBL" id="OGM55517.1"/>
    </source>
</evidence>
<dbReference type="InterPro" id="IPR020630">
    <property type="entry name" value="THF_DH/CycHdrlase_cat_dom"/>
</dbReference>
<dbReference type="PRINTS" id="PR00085">
    <property type="entry name" value="THFDHDRGNASE"/>
</dbReference>
<evidence type="ECO:0000259" key="11">
    <source>
        <dbReference type="Pfam" id="PF02882"/>
    </source>
</evidence>
<dbReference type="GO" id="GO:0000105">
    <property type="term" value="P:L-histidine biosynthetic process"/>
    <property type="evidence" value="ECO:0007669"/>
    <property type="project" value="UniProtKB-KW"/>
</dbReference>
<evidence type="ECO:0000256" key="1">
    <source>
        <dbReference type="ARBA" id="ARBA00004777"/>
    </source>
</evidence>
<comment type="similarity">
    <text evidence="9">Belongs to the tetrahydrofolate dehydrogenase/cyclohydrolase family.</text>
</comment>
<keyword evidence="8 9" id="KW-0511">Multifunctional enzyme</keyword>
<keyword evidence="9" id="KW-0028">Amino-acid biosynthesis</keyword>
<keyword evidence="6 9" id="KW-0560">Oxidoreductase</keyword>
<evidence type="ECO:0000256" key="2">
    <source>
        <dbReference type="ARBA" id="ARBA00022563"/>
    </source>
</evidence>
<dbReference type="EC" id="1.5.1.5" evidence="9"/>
<comment type="caution">
    <text evidence="12">The sequence shown here is derived from an EMBL/GenBank/DDBJ whole genome shotgun (WGS) entry which is preliminary data.</text>
</comment>